<reference evidence="2 3" key="1">
    <citation type="submission" date="2018-08" db="EMBL/GenBank/DDBJ databases">
        <title>Pallidiluteibacterium maritimus gen. nov., sp. nov., isolated from coastal sediment.</title>
        <authorList>
            <person name="Zhou L.Y."/>
        </authorList>
    </citation>
    <scope>NUCLEOTIDE SEQUENCE [LARGE SCALE GENOMIC DNA]</scope>
    <source>
        <strain evidence="2 3">XSD2</strain>
    </source>
</reference>
<dbReference type="Proteomes" id="UP000265926">
    <property type="component" value="Unassembled WGS sequence"/>
</dbReference>
<dbReference type="AlphaFoldDB" id="A0A399SSU1"/>
<organism evidence="2 3">
    <name type="scientific">Maribellus luteus</name>
    <dbReference type="NCBI Taxonomy" id="2305463"/>
    <lineage>
        <taxon>Bacteria</taxon>
        <taxon>Pseudomonadati</taxon>
        <taxon>Bacteroidota</taxon>
        <taxon>Bacteroidia</taxon>
        <taxon>Marinilabiliales</taxon>
        <taxon>Prolixibacteraceae</taxon>
        <taxon>Maribellus</taxon>
    </lineage>
</organism>
<dbReference type="RefSeq" id="WP_119439936.1">
    <property type="nucleotide sequence ID" value="NZ_QWGR01000018.1"/>
</dbReference>
<evidence type="ECO:0000256" key="1">
    <source>
        <dbReference type="SAM" id="MobiDB-lite"/>
    </source>
</evidence>
<proteinExistence type="predicted"/>
<dbReference type="EMBL" id="QWGR01000018">
    <property type="protein sequence ID" value="RIJ45974.1"/>
    <property type="molecule type" value="Genomic_DNA"/>
</dbReference>
<evidence type="ECO:0000313" key="3">
    <source>
        <dbReference type="Proteomes" id="UP000265926"/>
    </source>
</evidence>
<gene>
    <name evidence="2" type="ORF">D1614_20870</name>
</gene>
<protein>
    <submittedName>
        <fullName evidence="2">DUF4876 domain-containing protein</fullName>
    </submittedName>
</protein>
<dbReference type="PROSITE" id="PS51257">
    <property type="entry name" value="PROKAR_LIPOPROTEIN"/>
    <property type="match status" value="1"/>
</dbReference>
<accession>A0A399SSU1</accession>
<dbReference type="OrthoDB" id="1409865at2"/>
<name>A0A399SSU1_9BACT</name>
<feature type="region of interest" description="Disordered" evidence="1">
    <location>
        <begin position="381"/>
        <end position="400"/>
    </location>
</feature>
<keyword evidence="3" id="KW-1185">Reference proteome</keyword>
<dbReference type="InterPro" id="IPR032627">
    <property type="entry name" value="DUF4876"/>
</dbReference>
<dbReference type="Pfam" id="PF16215">
    <property type="entry name" value="DUF4876"/>
    <property type="match status" value="1"/>
</dbReference>
<sequence>MKRIVFILLIALMVACEKYDEPTTYSFTVKVFYPENVESGGPVANTDILVRNTQTGREFTSTTDPNGIATFDVRGGSYDLVISFQEKHQIELDGYPSMKMLLFSGSLTGQQIMENGIQLKINTEYVIESEGFVIKELYSSGSRTPEGAVYSADKFVEIYNNSDKVLYSDGLCFGAVRYTRTYEPTPWVDANGNLMPRIPLWSFIPIVPGSGQEHPVQPGESFIIALSGLNHRDDPNGNSNSVDLSGAAWEMYVENGKYADAPSVPNLLMQRITAGTTMLMDTRGMICILFRLPSDEYENIFTNPDNFMTEPGGSMNCFMVPYGWIIDGIENPQLNETVYKRLPNSIDVGYIQTRGGYEGVSIRRKVKEVINGRTVYQDTNNSSNDFLTNQVPTPGVIAQQ</sequence>
<evidence type="ECO:0000313" key="2">
    <source>
        <dbReference type="EMBL" id="RIJ45974.1"/>
    </source>
</evidence>
<comment type="caution">
    <text evidence="2">The sequence shown here is derived from an EMBL/GenBank/DDBJ whole genome shotgun (WGS) entry which is preliminary data.</text>
</comment>